<sequence length="473" mass="51183">MADETSTPPKRGSIKSSVGSVAVQRRRENAVMVGKERRDALVRTKRLCRVGVTSENNVDFPTVDEMMTDEEQSVLEAQTLKAVQELKDVIGYQGKGAVQKRVNALRELRRLLSKSEYPPVEAALEAGAMPALVQCLSFGSPDEQLLEAAWCLTNIAAGKPEETKALLPALPLLIAHIGEKSSLPIAEQCAWALGNVAGEGEELRSVLLSQGALQPLARMMLPNKGSTVRTAAWALSNLIKGPNPKAATELIRIDGVLDAILRHMKRGDEELATEVGWVVVYLTSLSDVATSMLAKSDLLQILVDRLSSSNSLQLLIPESAWVLSNVAAGTIEHKKLIHSSEAVSLLIHLLLTSPFDIKKEVAYVLGNLCVAPSEGSGRPSLIIEHLVSLVGGGCLGGFVDLVRSVDVEAARLGLQFLELVLRGMPNGEGPKLVEAEDGIEAMERFQFHENEDLRNMANELVDKYFGEDYGLDS</sequence>
<dbReference type="GO" id="GO:0005737">
    <property type="term" value="C:cytoplasm"/>
    <property type="evidence" value="ECO:0007669"/>
    <property type="project" value="InterPro"/>
</dbReference>
<evidence type="ECO:0000313" key="7">
    <source>
        <dbReference type="EMBL" id="GER43477.1"/>
    </source>
</evidence>
<feature type="region of interest" description="Disordered" evidence="6">
    <location>
        <begin position="1"/>
        <end position="21"/>
    </location>
</feature>
<dbReference type="PIRSF" id="PIRSF005673">
    <property type="entry name" value="Importin_alpha"/>
    <property type="match status" value="1"/>
</dbReference>
<evidence type="ECO:0000256" key="5">
    <source>
        <dbReference type="PIRNR" id="PIRNR005673"/>
    </source>
</evidence>
<evidence type="ECO:0000256" key="6">
    <source>
        <dbReference type="SAM" id="MobiDB-lite"/>
    </source>
</evidence>
<dbReference type="OrthoDB" id="29145at2759"/>
<dbReference type="Pfam" id="PF00514">
    <property type="entry name" value="Arm"/>
    <property type="match status" value="2"/>
</dbReference>
<name>A0A5A7QGA7_STRAF</name>
<reference evidence="8" key="1">
    <citation type="journal article" date="2019" name="Curr. Biol.">
        <title>Genome Sequence of Striga asiatica Provides Insight into the Evolution of Plant Parasitism.</title>
        <authorList>
            <person name="Yoshida S."/>
            <person name="Kim S."/>
            <person name="Wafula E.K."/>
            <person name="Tanskanen J."/>
            <person name="Kim Y.M."/>
            <person name="Honaas L."/>
            <person name="Yang Z."/>
            <person name="Spallek T."/>
            <person name="Conn C.E."/>
            <person name="Ichihashi Y."/>
            <person name="Cheong K."/>
            <person name="Cui S."/>
            <person name="Der J.P."/>
            <person name="Gundlach H."/>
            <person name="Jiao Y."/>
            <person name="Hori C."/>
            <person name="Ishida J.K."/>
            <person name="Kasahara H."/>
            <person name="Kiba T."/>
            <person name="Kim M.S."/>
            <person name="Koo N."/>
            <person name="Laohavisit A."/>
            <person name="Lee Y.H."/>
            <person name="Lumba S."/>
            <person name="McCourt P."/>
            <person name="Mortimer J.C."/>
            <person name="Mutuku J.M."/>
            <person name="Nomura T."/>
            <person name="Sasaki-Sekimoto Y."/>
            <person name="Seto Y."/>
            <person name="Wang Y."/>
            <person name="Wakatake T."/>
            <person name="Sakakibara H."/>
            <person name="Demura T."/>
            <person name="Yamaguchi S."/>
            <person name="Yoneyama K."/>
            <person name="Manabe R.I."/>
            <person name="Nelson D.C."/>
            <person name="Schulman A.H."/>
            <person name="Timko M.P."/>
            <person name="dePamphilis C.W."/>
            <person name="Choi D."/>
            <person name="Shirasu K."/>
        </authorList>
    </citation>
    <scope>NUCLEOTIDE SEQUENCE [LARGE SCALE GENOMIC DNA]</scope>
    <source>
        <strain evidence="8">cv. UVA1</strain>
    </source>
</reference>
<accession>A0A5A7QGA7</accession>
<keyword evidence="2 5" id="KW-0813">Transport</keyword>
<dbReference type="Gene3D" id="1.25.10.10">
    <property type="entry name" value="Leucine-rich Repeat Variant"/>
    <property type="match status" value="1"/>
</dbReference>
<protein>
    <recommendedName>
        <fullName evidence="5">Importin subunit alpha</fullName>
    </recommendedName>
</protein>
<keyword evidence="8" id="KW-1185">Reference proteome</keyword>
<organism evidence="7 8">
    <name type="scientific">Striga asiatica</name>
    <name type="common">Asiatic witchweed</name>
    <name type="synonym">Buchnera asiatica</name>
    <dbReference type="NCBI Taxonomy" id="4170"/>
    <lineage>
        <taxon>Eukaryota</taxon>
        <taxon>Viridiplantae</taxon>
        <taxon>Streptophyta</taxon>
        <taxon>Embryophyta</taxon>
        <taxon>Tracheophyta</taxon>
        <taxon>Spermatophyta</taxon>
        <taxon>Magnoliopsida</taxon>
        <taxon>eudicotyledons</taxon>
        <taxon>Gunneridae</taxon>
        <taxon>Pentapetalae</taxon>
        <taxon>asterids</taxon>
        <taxon>lamiids</taxon>
        <taxon>Lamiales</taxon>
        <taxon>Orobanchaceae</taxon>
        <taxon>Buchnereae</taxon>
        <taxon>Striga</taxon>
    </lineage>
</organism>
<gene>
    <name evidence="7" type="ORF">STAS_20330</name>
</gene>
<keyword evidence="3" id="KW-0677">Repeat</keyword>
<comment type="caution">
    <text evidence="7">The sequence shown here is derived from an EMBL/GenBank/DDBJ whole genome shotgun (WGS) entry which is preliminary data.</text>
</comment>
<proteinExistence type="inferred from homology"/>
<dbReference type="GO" id="GO:0061608">
    <property type="term" value="F:nuclear import signal receptor activity"/>
    <property type="evidence" value="ECO:0007669"/>
    <property type="project" value="InterPro"/>
</dbReference>
<evidence type="ECO:0000256" key="3">
    <source>
        <dbReference type="ARBA" id="ARBA00022737"/>
    </source>
</evidence>
<dbReference type="PANTHER" id="PTHR23316">
    <property type="entry name" value="IMPORTIN ALPHA"/>
    <property type="match status" value="1"/>
</dbReference>
<dbReference type="InterPro" id="IPR024931">
    <property type="entry name" value="Importin_alpha"/>
</dbReference>
<evidence type="ECO:0000256" key="2">
    <source>
        <dbReference type="ARBA" id="ARBA00022448"/>
    </source>
</evidence>
<dbReference type="InterPro" id="IPR000225">
    <property type="entry name" value="Armadillo"/>
</dbReference>
<dbReference type="EMBL" id="BKCP01006626">
    <property type="protein sequence ID" value="GER43477.1"/>
    <property type="molecule type" value="Genomic_DNA"/>
</dbReference>
<dbReference type="SMART" id="SM00185">
    <property type="entry name" value="ARM"/>
    <property type="match status" value="6"/>
</dbReference>
<feature type="compositionally biased region" description="Polar residues" evidence="6">
    <location>
        <begin position="1"/>
        <end position="19"/>
    </location>
</feature>
<evidence type="ECO:0000256" key="4">
    <source>
        <dbReference type="ARBA" id="ARBA00022927"/>
    </source>
</evidence>
<dbReference type="FunFam" id="1.25.10.10:FF:000222">
    <property type="entry name" value="Importin subunit alpha"/>
    <property type="match status" value="1"/>
</dbReference>
<dbReference type="InterPro" id="IPR016024">
    <property type="entry name" value="ARM-type_fold"/>
</dbReference>
<dbReference type="GO" id="GO:0006606">
    <property type="term" value="P:protein import into nucleus"/>
    <property type="evidence" value="ECO:0007669"/>
    <property type="project" value="InterPro"/>
</dbReference>
<evidence type="ECO:0000313" key="8">
    <source>
        <dbReference type="Proteomes" id="UP000325081"/>
    </source>
</evidence>
<keyword evidence="4 5" id="KW-0653">Protein transport</keyword>
<dbReference type="AlphaFoldDB" id="A0A5A7QGA7"/>
<dbReference type="InterPro" id="IPR011989">
    <property type="entry name" value="ARM-like"/>
</dbReference>
<evidence type="ECO:0000256" key="1">
    <source>
        <dbReference type="ARBA" id="ARBA00010394"/>
    </source>
</evidence>
<dbReference type="Proteomes" id="UP000325081">
    <property type="component" value="Unassembled WGS sequence"/>
</dbReference>
<dbReference type="SUPFAM" id="SSF48371">
    <property type="entry name" value="ARM repeat"/>
    <property type="match status" value="1"/>
</dbReference>
<comment type="similarity">
    <text evidence="1 5">Belongs to the importin alpha family.</text>
</comment>